<evidence type="ECO:0000313" key="2">
    <source>
        <dbReference type="EMBL" id="KAH0624316.1"/>
    </source>
</evidence>
<evidence type="ECO:0008006" key="4">
    <source>
        <dbReference type="Google" id="ProtNLM"/>
    </source>
</evidence>
<proteinExistence type="predicted"/>
<organism evidence="2 3">
    <name type="scientific">Phrynosoma platyrhinos</name>
    <name type="common">Desert horned lizard</name>
    <dbReference type="NCBI Taxonomy" id="52577"/>
    <lineage>
        <taxon>Eukaryota</taxon>
        <taxon>Metazoa</taxon>
        <taxon>Chordata</taxon>
        <taxon>Craniata</taxon>
        <taxon>Vertebrata</taxon>
        <taxon>Euteleostomi</taxon>
        <taxon>Lepidosauria</taxon>
        <taxon>Squamata</taxon>
        <taxon>Bifurcata</taxon>
        <taxon>Unidentata</taxon>
        <taxon>Episquamata</taxon>
        <taxon>Toxicofera</taxon>
        <taxon>Iguania</taxon>
        <taxon>Phrynosomatidae</taxon>
        <taxon>Phrynosomatinae</taxon>
        <taxon>Phrynosoma</taxon>
    </lineage>
</organism>
<evidence type="ECO:0000313" key="3">
    <source>
        <dbReference type="Proteomes" id="UP000826234"/>
    </source>
</evidence>
<comment type="caution">
    <text evidence="2">The sequence shown here is derived from an EMBL/GenBank/DDBJ whole genome shotgun (WGS) entry which is preliminary data.</text>
</comment>
<reference evidence="2 3" key="1">
    <citation type="journal article" date="2022" name="Gigascience">
        <title>A chromosome-level genome assembly and annotation of the desert horned lizard, Phrynosoma platyrhinos, provides insight into chromosomal rearrangements among reptiles.</title>
        <authorList>
            <person name="Koochekian N."/>
            <person name="Ascanio A."/>
            <person name="Farleigh K."/>
            <person name="Card D.C."/>
            <person name="Schield D.R."/>
            <person name="Castoe T.A."/>
            <person name="Jezkova T."/>
        </authorList>
    </citation>
    <scope>NUCLEOTIDE SEQUENCE [LARGE SCALE GENOMIC DNA]</scope>
    <source>
        <strain evidence="2">NK-2021</strain>
    </source>
</reference>
<sequence>MWRAREAAACLICRTLTNGAHRAREKPLPLQKLHLLSRSIYHSRLPVSKLQRPPLRTSVQPFSSLGRLPSRNARLLVKYGSQPRRNFWLARVASRLLKLRYIVLGSAVGSGYTAKKVPRQATYDQWKDMLPDLGEYKWIVPDFIWELDEYVDFEKLKNALPDSEDLAKLMPDFDKIGESISSLTGFFTPGSSGDTAFRATDQGNDREKQYKKGLLGELILLQQQIQQHEEETRSAADQYGPGSSQQKRKVMAFEKQTPNELGPRGCVILPSPAPSNQPL</sequence>
<gene>
    <name evidence="2" type="ORF">JD844_008020</name>
</gene>
<protein>
    <recommendedName>
        <fullName evidence="4">OPA1 mitochondrial dynamin like GTPase</fullName>
    </recommendedName>
</protein>
<keyword evidence="3" id="KW-1185">Reference proteome</keyword>
<evidence type="ECO:0000256" key="1">
    <source>
        <dbReference type="SAM" id="MobiDB-lite"/>
    </source>
</evidence>
<feature type="region of interest" description="Disordered" evidence="1">
    <location>
        <begin position="229"/>
        <end position="279"/>
    </location>
</feature>
<dbReference type="Proteomes" id="UP000826234">
    <property type="component" value="Unassembled WGS sequence"/>
</dbReference>
<accession>A0ABQ7T457</accession>
<name>A0ABQ7T457_PHRPL</name>
<dbReference type="EMBL" id="JAIPUX010001880">
    <property type="protein sequence ID" value="KAH0624316.1"/>
    <property type="molecule type" value="Genomic_DNA"/>
</dbReference>